<feature type="binding site" evidence="7">
    <location>
        <position position="179"/>
    </location>
    <ligand>
        <name>substrate</name>
    </ligand>
</feature>
<sequence>MSKEKIALFTIFGGTGDLAQRKLYPSLFKLYQKGYLQDHFAVIGTARRPWTDEHYHQVVADALASLHADADQVTAFASHFYYQSHDVTDVQHYITLKRLSEKLDAQYELQGNRIFYLAMAPNFFGTIARHLKSEHILTENGFNRVIIEKPFGHDFESAKTLNDELAETFDENQIYRIDHYLGKEMIQNIAAIRFGNNIWESLWNNRYISNVQITLSEKLGVEERAVYYDNSGALRDMVQNHIMQILSLLTMDQPVEFTEDDINIEKVKALRSLRPYQPEEVAKNFVRGQYAPTETVKGYRQEDKISPASNTDTFVAGKVMIDNYRWSGVPFYIRTGKRLADKFTRIDIVFKRPVINIFNHELPDNQAADNGLAPNVLTINVEPTEGFELRMNAKNVGQGFATTPVQLNFDHDATAAANSPEAYERLLHDILNGDATNFTHWQEVAYSWKFIDVIQQYWDDHQPSFPNYKPGTMGPQAAADLLAQDGHRWVYQG</sequence>
<name>A0ABW1R5Q7_9LACO</name>
<dbReference type="NCBIfam" id="TIGR00871">
    <property type="entry name" value="zwf"/>
    <property type="match status" value="1"/>
</dbReference>
<dbReference type="InterPro" id="IPR022674">
    <property type="entry name" value="G6P_DH_NAD-bd"/>
</dbReference>
<dbReference type="EC" id="1.1.1.49" evidence="7"/>
<evidence type="ECO:0000313" key="10">
    <source>
        <dbReference type="EMBL" id="MFC6163748.1"/>
    </source>
</evidence>
<feature type="binding site" evidence="7">
    <location>
        <position position="342"/>
    </location>
    <ligand>
        <name>substrate</name>
    </ligand>
</feature>
<dbReference type="PROSITE" id="PS00069">
    <property type="entry name" value="G6P_DEHYDROGENASE"/>
    <property type="match status" value="1"/>
</dbReference>
<keyword evidence="5 7" id="KW-0560">Oxidoreductase</keyword>
<dbReference type="InterPro" id="IPR022675">
    <property type="entry name" value="G6P_DH_C"/>
</dbReference>
<dbReference type="PIRSF" id="PIRSF000110">
    <property type="entry name" value="G6PD"/>
    <property type="match status" value="1"/>
</dbReference>
<dbReference type="Pfam" id="PF02781">
    <property type="entry name" value="G6PD_C"/>
    <property type="match status" value="1"/>
</dbReference>
<feature type="domain" description="Glucose-6-phosphate dehydrogenase C-terminal" evidence="9">
    <location>
        <begin position="191"/>
        <end position="489"/>
    </location>
</feature>
<feature type="binding site" evidence="7">
    <location>
        <position position="236"/>
    </location>
    <ligand>
        <name>substrate</name>
    </ligand>
</feature>
<comment type="similarity">
    <text evidence="2 7">Belongs to the glucose-6-phosphate dehydrogenase family.</text>
</comment>
<dbReference type="Gene3D" id="3.30.360.10">
    <property type="entry name" value="Dihydrodipicolinate Reductase, domain 2"/>
    <property type="match status" value="1"/>
</dbReference>
<dbReference type="InterPro" id="IPR019796">
    <property type="entry name" value="G6P_DH_AS"/>
</dbReference>
<dbReference type="EMBL" id="JBHSSD010000012">
    <property type="protein sequence ID" value="MFC6163748.1"/>
    <property type="molecule type" value="Genomic_DNA"/>
</dbReference>
<feature type="binding site" evidence="7">
    <location>
        <position position="47"/>
    </location>
    <ligand>
        <name>NADP(+)</name>
        <dbReference type="ChEBI" id="CHEBI:58349"/>
    </ligand>
</feature>
<dbReference type="RefSeq" id="WP_137639987.1">
    <property type="nucleotide sequence ID" value="NZ_BJDK01000012.1"/>
</dbReference>
<dbReference type="HAMAP" id="MF_00966">
    <property type="entry name" value="G6PD"/>
    <property type="match status" value="1"/>
</dbReference>
<dbReference type="PANTHER" id="PTHR23429">
    <property type="entry name" value="GLUCOSE-6-PHOSPHATE 1-DEHYDROGENASE G6PD"/>
    <property type="match status" value="1"/>
</dbReference>
<evidence type="ECO:0000256" key="7">
    <source>
        <dbReference type="HAMAP-Rule" id="MF_00966"/>
    </source>
</evidence>
<comment type="caution">
    <text evidence="7">Lacks conserved residue(s) required for the propagation of feature annotation.</text>
</comment>
<dbReference type="InterPro" id="IPR036291">
    <property type="entry name" value="NAD(P)-bd_dom_sf"/>
</dbReference>
<evidence type="ECO:0000256" key="3">
    <source>
        <dbReference type="ARBA" id="ARBA00022526"/>
    </source>
</evidence>
<reference evidence="11" key="1">
    <citation type="journal article" date="2019" name="Int. J. Syst. Evol. Microbiol.">
        <title>The Global Catalogue of Microorganisms (GCM) 10K type strain sequencing project: providing services to taxonomists for standard genome sequencing and annotation.</title>
        <authorList>
            <consortium name="The Broad Institute Genomics Platform"/>
            <consortium name="The Broad Institute Genome Sequencing Center for Infectious Disease"/>
            <person name="Wu L."/>
            <person name="Ma J."/>
        </authorList>
    </citation>
    <scope>NUCLEOTIDE SEQUENCE [LARGE SCALE GENOMIC DNA]</scope>
    <source>
        <strain evidence="11">CCM 8932</strain>
    </source>
</reference>
<feature type="binding site" evidence="7">
    <location>
        <position position="183"/>
    </location>
    <ligand>
        <name>substrate</name>
    </ligand>
</feature>
<evidence type="ECO:0000259" key="8">
    <source>
        <dbReference type="Pfam" id="PF00479"/>
    </source>
</evidence>
<organism evidence="10 11">
    <name type="scientific">Lactiplantibacillus dongliensis</name>
    <dbReference type="NCBI Taxonomy" id="2559919"/>
    <lineage>
        <taxon>Bacteria</taxon>
        <taxon>Bacillati</taxon>
        <taxon>Bacillota</taxon>
        <taxon>Bacilli</taxon>
        <taxon>Lactobacillales</taxon>
        <taxon>Lactobacillaceae</taxon>
        <taxon>Lactiplantibacillus</taxon>
    </lineage>
</organism>
<feature type="binding site" evidence="7">
    <location>
        <begin position="86"/>
        <end position="87"/>
    </location>
    <ligand>
        <name>NADP(+)</name>
        <dbReference type="ChEBI" id="CHEBI:58349"/>
    </ligand>
</feature>
<feature type="binding site" evidence="7">
    <location>
        <position position="337"/>
    </location>
    <ligand>
        <name>substrate</name>
    </ligand>
</feature>
<dbReference type="PANTHER" id="PTHR23429:SF0">
    <property type="entry name" value="GLUCOSE-6-PHOSPHATE 1-DEHYDROGENASE"/>
    <property type="match status" value="1"/>
</dbReference>
<comment type="pathway">
    <text evidence="1 7">Carbohydrate degradation; pentose phosphate pathway; D-ribulose 5-phosphate from D-glucose 6-phosphate (oxidative stage): step 1/3.</text>
</comment>
<feature type="active site" description="Proton acceptor" evidence="7">
    <location>
        <position position="241"/>
    </location>
</feature>
<evidence type="ECO:0000256" key="6">
    <source>
        <dbReference type="ARBA" id="ARBA00023277"/>
    </source>
</evidence>
<proteinExistence type="inferred from homology"/>
<accession>A0ABW1R5Q7</accession>
<feature type="binding site" evidence="7">
    <location>
        <position position="217"/>
    </location>
    <ligand>
        <name>substrate</name>
    </ligand>
</feature>
<feature type="domain" description="Glucose-6-phosphate dehydrogenase NAD-binding" evidence="8">
    <location>
        <begin position="11"/>
        <end position="188"/>
    </location>
</feature>
<dbReference type="InterPro" id="IPR001282">
    <property type="entry name" value="G6P_DH"/>
</dbReference>
<dbReference type="GO" id="GO:0004345">
    <property type="term" value="F:glucose-6-phosphate dehydrogenase activity"/>
    <property type="evidence" value="ECO:0007669"/>
    <property type="project" value="UniProtKB-EC"/>
</dbReference>
<evidence type="ECO:0000256" key="4">
    <source>
        <dbReference type="ARBA" id="ARBA00022857"/>
    </source>
</evidence>
<dbReference type="Proteomes" id="UP001596253">
    <property type="component" value="Unassembled WGS sequence"/>
</dbReference>
<keyword evidence="3 7" id="KW-0313">Glucose metabolism</keyword>
<dbReference type="PRINTS" id="PR00079">
    <property type="entry name" value="G6PDHDRGNASE"/>
</dbReference>
<gene>
    <name evidence="7 10" type="primary">zwf</name>
    <name evidence="10" type="ORF">ACFP3T_03560</name>
</gene>
<evidence type="ECO:0000259" key="9">
    <source>
        <dbReference type="Pfam" id="PF02781"/>
    </source>
</evidence>
<dbReference type="Gene3D" id="3.40.50.720">
    <property type="entry name" value="NAD(P)-binding Rossmann-like Domain"/>
    <property type="match status" value="1"/>
</dbReference>
<evidence type="ECO:0000256" key="1">
    <source>
        <dbReference type="ARBA" id="ARBA00004937"/>
    </source>
</evidence>
<keyword evidence="4 7" id="KW-0521">NADP</keyword>
<protein>
    <recommendedName>
        <fullName evidence="7">Glucose-6-phosphate 1-dehydrogenase</fullName>
        <shortName evidence="7">G6PD</shortName>
        <ecNumber evidence="7">1.1.1.49</ecNumber>
    </recommendedName>
</protein>
<keyword evidence="11" id="KW-1185">Reference proteome</keyword>
<dbReference type="Pfam" id="PF00479">
    <property type="entry name" value="G6PD_N"/>
    <property type="match status" value="1"/>
</dbReference>
<feature type="binding site" evidence="7">
    <location>
        <position position="149"/>
    </location>
    <ligand>
        <name>NADP(+)</name>
        <dbReference type="ChEBI" id="CHEBI:58349"/>
    </ligand>
</feature>
<keyword evidence="6 7" id="KW-0119">Carbohydrate metabolism</keyword>
<dbReference type="SUPFAM" id="SSF51735">
    <property type="entry name" value="NAD(P)-binding Rossmann-fold domains"/>
    <property type="match status" value="1"/>
</dbReference>
<dbReference type="SUPFAM" id="SSF55347">
    <property type="entry name" value="Glyceraldehyde-3-phosphate dehydrogenase-like, C-terminal domain"/>
    <property type="match status" value="1"/>
</dbReference>
<comment type="function">
    <text evidence="7">Catalyzes the oxidation of glucose 6-phosphate to 6-phosphogluconolactone.</text>
</comment>
<evidence type="ECO:0000256" key="2">
    <source>
        <dbReference type="ARBA" id="ARBA00009975"/>
    </source>
</evidence>
<comment type="catalytic activity">
    <reaction evidence="7">
        <text>D-glucose 6-phosphate + NADP(+) = 6-phospho-D-glucono-1,5-lactone + NADPH + H(+)</text>
        <dbReference type="Rhea" id="RHEA:15841"/>
        <dbReference type="ChEBI" id="CHEBI:15378"/>
        <dbReference type="ChEBI" id="CHEBI:57783"/>
        <dbReference type="ChEBI" id="CHEBI:57955"/>
        <dbReference type="ChEBI" id="CHEBI:58349"/>
        <dbReference type="ChEBI" id="CHEBI:61548"/>
        <dbReference type="EC" id="1.1.1.49"/>
    </reaction>
</comment>
<evidence type="ECO:0000256" key="5">
    <source>
        <dbReference type="ARBA" id="ARBA00023002"/>
    </source>
</evidence>
<comment type="caution">
    <text evidence="10">The sequence shown here is derived from an EMBL/GenBank/DDBJ whole genome shotgun (WGS) entry which is preliminary data.</text>
</comment>
<evidence type="ECO:0000313" key="11">
    <source>
        <dbReference type="Proteomes" id="UP001596253"/>
    </source>
</evidence>